<evidence type="ECO:0000256" key="1">
    <source>
        <dbReference type="ARBA" id="ARBA00004236"/>
    </source>
</evidence>
<comment type="caution">
    <text evidence="10">The sequence shown here is derived from an EMBL/GenBank/DDBJ whole genome shotgun (WGS) entry which is preliminary data.</text>
</comment>
<evidence type="ECO:0000256" key="6">
    <source>
        <dbReference type="ARBA" id="ARBA00023136"/>
    </source>
</evidence>
<dbReference type="EMBL" id="SGXD01000002">
    <property type="protein sequence ID" value="RZS90377.1"/>
    <property type="molecule type" value="Genomic_DNA"/>
</dbReference>
<evidence type="ECO:0000259" key="9">
    <source>
        <dbReference type="Pfam" id="PF11203"/>
    </source>
</evidence>
<dbReference type="Proteomes" id="UP000293638">
    <property type="component" value="Unassembled WGS sequence"/>
</dbReference>
<evidence type="ECO:0000256" key="2">
    <source>
        <dbReference type="ARBA" id="ARBA00007759"/>
    </source>
</evidence>
<keyword evidence="11" id="KW-1185">Reference proteome</keyword>
<comment type="similarity">
    <text evidence="2">Belongs to the EccE family.</text>
</comment>
<proteinExistence type="inferred from homology"/>
<sequence>MASRGDVVERQPRRRSGAGRRGQQRPPLRRPSPDPLRRVHVAQLVAVELAVVAVLVATAAERWVGLVLLVPALAVVALAVVRVRRRWLFEVLAASTALRRRTRRSSPTPRDTRLAPLGTLLAPFEAQELLDRSGARVGLVFDGSGWTSVLRLDPPGVLAEPGPELPWELLAGVLDDEEQRVRTVQVVSATVPAPAARFAVAEDPAAFSYAELLAAAGGDLPAHRSTWVALRLDPSACPGAVARRGGGAEGAQRALLGATAQLVARLQAAGLVPVLLDAPAAVAAVLEAAGVETAVRDPGAPAGEGPADADPGLLRPEPPREGWSAVEAGGLSSVSWAVARWTRRSASPLAGLALPRAALVCSSVAVERDRARTLRVQAHLRVTSPAARVVGACEELEAAAAALGVRLVRLDGAHGPGLLATLPLARGPRPGRAA</sequence>
<evidence type="ECO:0000256" key="8">
    <source>
        <dbReference type="SAM" id="Phobius"/>
    </source>
</evidence>
<evidence type="ECO:0000313" key="11">
    <source>
        <dbReference type="Proteomes" id="UP000293638"/>
    </source>
</evidence>
<feature type="domain" description="Type VII secretion system protein EccE" evidence="9">
    <location>
        <begin position="221"/>
        <end position="337"/>
    </location>
</feature>
<keyword evidence="5 8" id="KW-1133">Transmembrane helix</keyword>
<reference evidence="10 11" key="1">
    <citation type="submission" date="2019-02" db="EMBL/GenBank/DDBJ databases">
        <title>Genomic Encyclopedia of Type Strains, Phase IV (KMG-IV): sequencing the most valuable type-strain genomes for metagenomic binning, comparative biology and taxonomic classification.</title>
        <authorList>
            <person name="Goeker M."/>
        </authorList>
    </citation>
    <scope>NUCLEOTIDE SEQUENCE [LARGE SCALE GENOMIC DNA]</scope>
    <source>
        <strain evidence="10 11">DSM 45622</strain>
    </source>
</reference>
<accession>A0A4Q7NTD7</accession>
<dbReference type="AlphaFoldDB" id="A0A4Q7NTD7"/>
<organism evidence="10 11">
    <name type="scientific">Motilibacter rhizosphaerae</name>
    <dbReference type="NCBI Taxonomy" id="598652"/>
    <lineage>
        <taxon>Bacteria</taxon>
        <taxon>Bacillati</taxon>
        <taxon>Actinomycetota</taxon>
        <taxon>Actinomycetes</taxon>
        <taxon>Motilibacterales</taxon>
        <taxon>Motilibacteraceae</taxon>
        <taxon>Motilibacter</taxon>
    </lineage>
</organism>
<dbReference type="InterPro" id="IPR021368">
    <property type="entry name" value="T7SS_EccE"/>
</dbReference>
<feature type="region of interest" description="Disordered" evidence="7">
    <location>
        <begin position="1"/>
        <end position="35"/>
    </location>
</feature>
<protein>
    <submittedName>
        <fullName evidence="10">Type VII secretion protein EccE</fullName>
    </submittedName>
</protein>
<feature type="transmembrane region" description="Helical" evidence="8">
    <location>
        <begin position="39"/>
        <end position="57"/>
    </location>
</feature>
<evidence type="ECO:0000313" key="10">
    <source>
        <dbReference type="EMBL" id="RZS90377.1"/>
    </source>
</evidence>
<gene>
    <name evidence="10" type="ORF">EV189_2162</name>
</gene>
<dbReference type="InterPro" id="IPR050051">
    <property type="entry name" value="EccE_dom"/>
</dbReference>
<feature type="transmembrane region" description="Helical" evidence="8">
    <location>
        <begin position="63"/>
        <end position="81"/>
    </location>
</feature>
<keyword evidence="4 8" id="KW-0812">Transmembrane</keyword>
<feature type="compositionally biased region" description="Basic and acidic residues" evidence="7">
    <location>
        <begin position="1"/>
        <end position="11"/>
    </location>
</feature>
<dbReference type="RefSeq" id="WP_165400245.1">
    <property type="nucleotide sequence ID" value="NZ_SGXD01000002.1"/>
</dbReference>
<dbReference type="GO" id="GO:0005886">
    <property type="term" value="C:plasma membrane"/>
    <property type="evidence" value="ECO:0007669"/>
    <property type="project" value="UniProtKB-SubCell"/>
</dbReference>
<keyword evidence="3" id="KW-1003">Cell membrane</keyword>
<dbReference type="NCBIfam" id="TIGR03923">
    <property type="entry name" value="T7SS_EccE"/>
    <property type="match status" value="1"/>
</dbReference>
<keyword evidence="6 8" id="KW-0472">Membrane</keyword>
<evidence type="ECO:0000256" key="4">
    <source>
        <dbReference type="ARBA" id="ARBA00022692"/>
    </source>
</evidence>
<name>A0A4Q7NTD7_9ACTN</name>
<comment type="subcellular location">
    <subcellularLocation>
        <location evidence="1">Cell membrane</location>
    </subcellularLocation>
</comment>
<evidence type="ECO:0000256" key="7">
    <source>
        <dbReference type="SAM" id="MobiDB-lite"/>
    </source>
</evidence>
<evidence type="ECO:0000256" key="3">
    <source>
        <dbReference type="ARBA" id="ARBA00022475"/>
    </source>
</evidence>
<evidence type="ECO:0000256" key="5">
    <source>
        <dbReference type="ARBA" id="ARBA00022989"/>
    </source>
</evidence>
<dbReference type="Pfam" id="PF11203">
    <property type="entry name" value="EccE"/>
    <property type="match status" value="1"/>
</dbReference>